<comment type="caution">
    <text evidence="2">The sequence shown here is derived from an EMBL/GenBank/DDBJ whole genome shotgun (WGS) entry which is preliminary data.</text>
</comment>
<feature type="compositionally biased region" description="Low complexity" evidence="1">
    <location>
        <begin position="90"/>
        <end position="101"/>
    </location>
</feature>
<gene>
    <name evidence="2" type="ORF">PGLA2088_LOCUS19607</name>
</gene>
<dbReference type="EMBL" id="CAJNNW010025160">
    <property type="protein sequence ID" value="CAE8675911.1"/>
    <property type="molecule type" value="Genomic_DNA"/>
</dbReference>
<evidence type="ECO:0000313" key="2">
    <source>
        <dbReference type="EMBL" id="CAE8675911.1"/>
    </source>
</evidence>
<evidence type="ECO:0000256" key="1">
    <source>
        <dbReference type="SAM" id="MobiDB-lite"/>
    </source>
</evidence>
<feature type="non-terminal residue" evidence="2">
    <location>
        <position position="1"/>
    </location>
</feature>
<accession>A0A813JD51</accession>
<organism evidence="2 3">
    <name type="scientific">Polarella glacialis</name>
    <name type="common">Dinoflagellate</name>
    <dbReference type="NCBI Taxonomy" id="89957"/>
    <lineage>
        <taxon>Eukaryota</taxon>
        <taxon>Sar</taxon>
        <taxon>Alveolata</taxon>
        <taxon>Dinophyceae</taxon>
        <taxon>Suessiales</taxon>
        <taxon>Suessiaceae</taxon>
        <taxon>Polarella</taxon>
    </lineage>
</organism>
<name>A0A813JD51_POLGL</name>
<evidence type="ECO:0000313" key="3">
    <source>
        <dbReference type="Proteomes" id="UP000626109"/>
    </source>
</evidence>
<sequence length="120" mass="12600">MCFLLRDRPFTKRSGCPAPAAGPLRGGLEAGCQAAAVPVTGVLEAVYLCADQWFERAIRINGFQQAGQAKAELDTQSRPASGFISALASRADPAPNPAARRGCVDHWSGHPTSVALPTPE</sequence>
<dbReference type="Proteomes" id="UP000626109">
    <property type="component" value="Unassembled WGS sequence"/>
</dbReference>
<proteinExistence type="predicted"/>
<reference evidence="2" key="1">
    <citation type="submission" date="2021-02" db="EMBL/GenBank/DDBJ databases">
        <authorList>
            <person name="Dougan E. K."/>
            <person name="Rhodes N."/>
            <person name="Thang M."/>
            <person name="Chan C."/>
        </authorList>
    </citation>
    <scope>NUCLEOTIDE SEQUENCE</scope>
</reference>
<protein>
    <submittedName>
        <fullName evidence="2">Uncharacterized protein</fullName>
    </submittedName>
</protein>
<feature type="region of interest" description="Disordered" evidence="1">
    <location>
        <begin position="90"/>
        <end position="120"/>
    </location>
</feature>
<dbReference type="AlphaFoldDB" id="A0A813JD51"/>